<keyword evidence="2" id="KW-0677">Repeat</keyword>
<keyword evidence="3" id="KW-0732">Signal</keyword>
<dbReference type="AlphaFoldDB" id="A0A1X7SXR4"/>
<dbReference type="OrthoDB" id="4447at2759"/>
<dbReference type="InParanoid" id="A0A1X7SXR4"/>
<dbReference type="PANTHER" id="PTHR46228:SF2">
    <property type="entry name" value="KELCH REPEAT PROTEIN (AFU_ORTHOLOGUE AFUA_4G14350)"/>
    <property type="match status" value="1"/>
</dbReference>
<evidence type="ECO:0000313" key="4">
    <source>
        <dbReference type="EnsemblMetazoa" id="Aqu2.1.06947_001"/>
    </source>
</evidence>
<evidence type="ECO:0000256" key="1">
    <source>
        <dbReference type="ARBA" id="ARBA00022441"/>
    </source>
</evidence>
<dbReference type="EnsemblMetazoa" id="Aqu2.1.06947_001">
    <property type="protein sequence ID" value="Aqu2.1.06947_001"/>
    <property type="gene ID" value="Aqu2.1.06947"/>
</dbReference>
<evidence type="ECO:0000256" key="3">
    <source>
        <dbReference type="SAM" id="SignalP"/>
    </source>
</evidence>
<evidence type="ECO:0000256" key="2">
    <source>
        <dbReference type="ARBA" id="ARBA00022737"/>
    </source>
</evidence>
<reference evidence="4" key="1">
    <citation type="submission" date="2017-05" db="UniProtKB">
        <authorList>
            <consortium name="EnsemblMetazoa"/>
        </authorList>
    </citation>
    <scope>IDENTIFICATION</scope>
</reference>
<keyword evidence="1" id="KW-0880">Kelch repeat</keyword>
<dbReference type="Gene3D" id="2.120.10.80">
    <property type="entry name" value="Kelch-type beta propeller"/>
    <property type="match status" value="1"/>
</dbReference>
<organism evidence="4">
    <name type="scientific">Amphimedon queenslandica</name>
    <name type="common">Sponge</name>
    <dbReference type="NCBI Taxonomy" id="400682"/>
    <lineage>
        <taxon>Eukaryota</taxon>
        <taxon>Metazoa</taxon>
        <taxon>Porifera</taxon>
        <taxon>Demospongiae</taxon>
        <taxon>Heteroscleromorpha</taxon>
        <taxon>Haplosclerida</taxon>
        <taxon>Niphatidae</taxon>
        <taxon>Amphimedon</taxon>
    </lineage>
</organism>
<name>A0A1X7SXR4_AMPQE</name>
<sequence length="206" mass="22553">MVVINIAMLTLFLVDSLKWKELSPASSDRGPMKKGFSGIVSANFDGEDYLVIIGGSGASSSINTPKQPDAQYSAYGRCSEIHYYRISSDQWISPVVTGDRPPPINDFTLTPVTNNTAVMFGGSTDNEICHNKLYMISFTKTSVNILEVPNPQGSVQWSKGRWGHSSVLITTSSGPHLLVVGGSPAYDVWLLDINKRKWKELVSIIL</sequence>
<feature type="chain" id="PRO_5012982352" evidence="3">
    <location>
        <begin position="17"/>
        <end position="206"/>
    </location>
</feature>
<proteinExistence type="predicted"/>
<feature type="signal peptide" evidence="3">
    <location>
        <begin position="1"/>
        <end position="16"/>
    </location>
</feature>
<dbReference type="InterPro" id="IPR011043">
    <property type="entry name" value="Gal_Oxase/kelch_b-propeller"/>
</dbReference>
<dbReference type="SUPFAM" id="SSF50965">
    <property type="entry name" value="Galactose oxidase, central domain"/>
    <property type="match status" value="1"/>
</dbReference>
<dbReference type="PANTHER" id="PTHR46228">
    <property type="entry name" value="KELCH DOMAIN-CONTAINING PROTEIN"/>
    <property type="match status" value="1"/>
</dbReference>
<dbReference type="eggNOG" id="KOG1230">
    <property type="taxonomic scope" value="Eukaryota"/>
</dbReference>
<protein>
    <submittedName>
        <fullName evidence="4">Uncharacterized protein</fullName>
    </submittedName>
</protein>
<accession>A0A1X7SXR4</accession>
<dbReference type="InterPro" id="IPR015915">
    <property type="entry name" value="Kelch-typ_b-propeller"/>
</dbReference>